<evidence type="ECO:0000259" key="1">
    <source>
        <dbReference type="Pfam" id="PF04230"/>
    </source>
</evidence>
<dbReference type="Pfam" id="PF04230">
    <property type="entry name" value="PS_pyruv_trans"/>
    <property type="match status" value="1"/>
</dbReference>
<dbReference type="GO" id="GO:0016740">
    <property type="term" value="F:transferase activity"/>
    <property type="evidence" value="ECO:0007669"/>
    <property type="project" value="UniProtKB-KW"/>
</dbReference>
<dbReference type="InterPro" id="IPR007345">
    <property type="entry name" value="Polysacch_pyruvyl_Trfase"/>
</dbReference>
<accession>A0A6I2V0R9</accession>
<sequence>MKIAIFTIIGRGPGTKLQNYALQTYLENTFNAEVKTIRRSGYYYYPLIFRNCIRNFSIKDFARYIIKKSFRIQVKYEKRIQANWIDFDHNINYTDYSCKKTSAAIDVNLNDKFDYFVVGSDQVWNYNWYSDINYFKHIDSKKCLSYAASFGVYDINNEQADNAREALNHLKGISVREDAGMKIAEKLTNKLVVRNIDPTFLLDREDWKKIAKKPKNDIDKNYIVAFFLGNISKERHDRIEKLAKEKDCEVMWILRKEYPLWEDFGPAEFLYSISHAKGVVTDSFHGTVFSIIFRKPFYSLNRDQNLQNMNSRLDTVLNLFSLQDRHVFDENMSANNFLFTYSDSIDNVIERERENAKKYFERMFR</sequence>
<dbReference type="Proteomes" id="UP000430222">
    <property type="component" value="Unassembled WGS sequence"/>
</dbReference>
<proteinExistence type="predicted"/>
<gene>
    <name evidence="2" type="ORF">FYJ78_12425</name>
</gene>
<evidence type="ECO:0000313" key="2">
    <source>
        <dbReference type="EMBL" id="MSV25954.1"/>
    </source>
</evidence>
<feature type="domain" description="Polysaccharide pyruvyl transferase" evidence="1">
    <location>
        <begin position="17"/>
        <end position="303"/>
    </location>
</feature>
<keyword evidence="2" id="KW-0808">Transferase</keyword>
<dbReference type="EMBL" id="VUNL01000020">
    <property type="protein sequence ID" value="MSV25954.1"/>
    <property type="molecule type" value="Genomic_DNA"/>
</dbReference>
<name>A0A6I2V0R9_9FIRM</name>
<comment type="caution">
    <text evidence="2">The sequence shown here is derived from an EMBL/GenBank/DDBJ whole genome shotgun (WGS) entry which is preliminary data.</text>
</comment>
<dbReference type="RefSeq" id="WP_154621721.1">
    <property type="nucleotide sequence ID" value="NZ_VUNL01000020.1"/>
</dbReference>
<evidence type="ECO:0000313" key="3">
    <source>
        <dbReference type="Proteomes" id="UP000430222"/>
    </source>
</evidence>
<keyword evidence="3" id="KW-1185">Reference proteome</keyword>
<reference evidence="2 3" key="1">
    <citation type="submission" date="2019-08" db="EMBL/GenBank/DDBJ databases">
        <title>In-depth cultivation of the pig gut microbiome towards novel bacterial diversity and tailored functional studies.</title>
        <authorList>
            <person name="Wylensek D."/>
            <person name="Hitch T.C.A."/>
            <person name="Clavel T."/>
        </authorList>
    </citation>
    <scope>NUCLEOTIDE SEQUENCE [LARGE SCALE GENOMIC DNA]</scope>
    <source>
        <strain evidence="3">WCA-380-WT-3B3</strain>
    </source>
</reference>
<protein>
    <submittedName>
        <fullName evidence="2">Polysaccharide pyruvyl transferase family protein</fullName>
    </submittedName>
</protein>
<dbReference type="AlphaFoldDB" id="A0A6I2V0R9"/>
<organism evidence="2 3">
    <name type="scientific">Selenomonas montiformis</name>
    <dbReference type="NCBI Taxonomy" id="2652285"/>
    <lineage>
        <taxon>Bacteria</taxon>
        <taxon>Bacillati</taxon>
        <taxon>Bacillota</taxon>
        <taxon>Negativicutes</taxon>
        <taxon>Selenomonadales</taxon>
        <taxon>Selenomonadaceae</taxon>
        <taxon>Selenomonas</taxon>
    </lineage>
</organism>